<dbReference type="PROSITE" id="PS00624">
    <property type="entry name" value="GMC_OXRED_2"/>
    <property type="match status" value="1"/>
</dbReference>
<dbReference type="EMBL" id="LT853692">
    <property type="protein sequence ID" value="SMQ45631.1"/>
    <property type="molecule type" value="Genomic_DNA"/>
</dbReference>
<keyword evidence="2" id="KW-0274">FAD</keyword>
<dbReference type="SUPFAM" id="SSF51905">
    <property type="entry name" value="FAD/NAD(P)-binding domain"/>
    <property type="match status" value="1"/>
</dbReference>
<evidence type="ECO:0000256" key="3">
    <source>
        <dbReference type="SAM" id="SignalP"/>
    </source>
</evidence>
<keyword evidence="2" id="KW-0285">Flavoprotein</keyword>
<dbReference type="Gene3D" id="3.30.560.10">
    <property type="entry name" value="Glucose Oxidase, domain 3"/>
    <property type="match status" value="1"/>
</dbReference>
<dbReference type="STRING" id="1276538.A0A1X7REH8"/>
<sequence>MFTHTAPAILLGVLSTANLVAANPPGPPDFSTFQYQFAPAIDFEPSYDFCIVGGGTAGLVLANRLTESGKHNVIVFEGGPTPDTNPTSLTGGANPYLLNGARSLVDYNFVTQPQRNLNNRSLPYHRGRCLGGSSATNGFFYGLGSKAVYDQWELDGNPGWNWANISAAAKRGTMFVGNPNNTNDNTYMTWDPENYGTEGPLKVGFQGFVPASNPAFMNATSAIGVGVVHDQNGGSPIGIKQGTLSLDENFVRSSSWSAYYDAAKDRPNLNVRERSVVSTIIFNETDSGEQEATGLTFVEGAIWHNISCSKEVIVSAGAFHSPYILKQSGVGPRDELEEHEIPVLVENEHVGHHMQDHTAFSVIYSIKPEFAHIASTTEKNNDLTLLNEQQRAFYNTSDPHERAKSRWSAVSGTNAFQEISSEDLKQFGAGALIDAGLVNQAHNEIMYEGGWYPFFSNKYGKPRRNTSYVSLTVSNMAALSQGSVTVGNNMPLGDPVIDPNYLNHTADIAMAIQGLKYVRKIGQHADWQKWVAEEVAPGPGVQTDEEILEYVKTVMIPNWHAASTCRMLPKEKGGVVDSHLRVYGTKRLRVCDVSTLGRLPDINLQGSVYAVAEHGARIIREEYGDL</sequence>
<evidence type="ECO:0000313" key="5">
    <source>
        <dbReference type="EMBL" id="SMQ45631.1"/>
    </source>
</evidence>
<dbReference type="InterPro" id="IPR000172">
    <property type="entry name" value="GMC_OxRdtase_N"/>
</dbReference>
<proteinExistence type="inferred from homology"/>
<feature type="binding site" evidence="2">
    <location>
        <begin position="559"/>
        <end position="560"/>
    </location>
    <ligand>
        <name>FAD</name>
        <dbReference type="ChEBI" id="CHEBI:57692"/>
    </ligand>
</feature>
<dbReference type="SUPFAM" id="SSF54373">
    <property type="entry name" value="FAD-linked reductases, C-terminal domain"/>
    <property type="match status" value="1"/>
</dbReference>
<keyword evidence="6" id="KW-1185">Reference proteome</keyword>
<dbReference type="InterPro" id="IPR036188">
    <property type="entry name" value="FAD/NAD-bd_sf"/>
</dbReference>
<comment type="cofactor">
    <cofactor evidence="2">
        <name>FAD</name>
        <dbReference type="ChEBI" id="CHEBI:57692"/>
    </cofactor>
</comment>
<accession>A0A1X7REH8</accession>
<dbReference type="Pfam" id="PF00732">
    <property type="entry name" value="GMC_oxred_N"/>
    <property type="match status" value="1"/>
</dbReference>
<dbReference type="Proteomes" id="UP000215127">
    <property type="component" value="Chromosome 1"/>
</dbReference>
<evidence type="ECO:0000259" key="4">
    <source>
        <dbReference type="PROSITE" id="PS00624"/>
    </source>
</evidence>
<dbReference type="Pfam" id="PF05199">
    <property type="entry name" value="GMC_oxred_C"/>
    <property type="match status" value="1"/>
</dbReference>
<dbReference type="InterPro" id="IPR007867">
    <property type="entry name" value="GMC_OxRtase_C"/>
</dbReference>
<dbReference type="GO" id="GO:0016614">
    <property type="term" value="F:oxidoreductase activity, acting on CH-OH group of donors"/>
    <property type="evidence" value="ECO:0007669"/>
    <property type="project" value="InterPro"/>
</dbReference>
<dbReference type="Gene3D" id="3.50.50.60">
    <property type="entry name" value="FAD/NAD(P)-binding domain"/>
    <property type="match status" value="1"/>
</dbReference>
<dbReference type="GO" id="GO:0050660">
    <property type="term" value="F:flavin adenine dinucleotide binding"/>
    <property type="evidence" value="ECO:0007669"/>
    <property type="project" value="InterPro"/>
</dbReference>
<dbReference type="PANTHER" id="PTHR11552">
    <property type="entry name" value="GLUCOSE-METHANOL-CHOLINE GMC OXIDOREDUCTASE"/>
    <property type="match status" value="1"/>
</dbReference>
<feature type="chain" id="PRO_5010856832" description="Glucose-methanol-choline oxidoreductase N-terminal domain-containing protein" evidence="3">
    <location>
        <begin position="23"/>
        <end position="626"/>
    </location>
</feature>
<dbReference type="AlphaFoldDB" id="A0A1X7REH8"/>
<evidence type="ECO:0000256" key="2">
    <source>
        <dbReference type="PIRSR" id="PIRSR000137-2"/>
    </source>
</evidence>
<feature type="binding site" evidence="2">
    <location>
        <position position="277"/>
    </location>
    <ligand>
        <name>FAD</name>
        <dbReference type="ChEBI" id="CHEBI:57692"/>
    </ligand>
</feature>
<organism evidence="5 6">
    <name type="scientific">Zymoseptoria tritici (strain ST99CH_3D7)</name>
    <dbReference type="NCBI Taxonomy" id="1276538"/>
    <lineage>
        <taxon>Eukaryota</taxon>
        <taxon>Fungi</taxon>
        <taxon>Dikarya</taxon>
        <taxon>Ascomycota</taxon>
        <taxon>Pezizomycotina</taxon>
        <taxon>Dothideomycetes</taxon>
        <taxon>Dothideomycetidae</taxon>
        <taxon>Mycosphaerellales</taxon>
        <taxon>Mycosphaerellaceae</taxon>
        <taxon>Zymoseptoria</taxon>
    </lineage>
</organism>
<comment type="similarity">
    <text evidence="1">Belongs to the GMC oxidoreductase family.</text>
</comment>
<reference evidence="5 6" key="1">
    <citation type="submission" date="2016-06" db="EMBL/GenBank/DDBJ databases">
        <authorList>
            <person name="Kjaerup R.B."/>
            <person name="Dalgaard T.S."/>
            <person name="Juul-Madsen H.R."/>
        </authorList>
    </citation>
    <scope>NUCLEOTIDE SEQUENCE [LARGE SCALE GENOMIC DNA]</scope>
</reference>
<dbReference type="PIRSF" id="PIRSF000137">
    <property type="entry name" value="Alcohol_oxidase"/>
    <property type="match status" value="1"/>
</dbReference>
<evidence type="ECO:0000313" key="6">
    <source>
        <dbReference type="Proteomes" id="UP000215127"/>
    </source>
</evidence>
<keyword evidence="3" id="KW-0732">Signal</keyword>
<dbReference type="GO" id="GO:0044550">
    <property type="term" value="P:secondary metabolite biosynthetic process"/>
    <property type="evidence" value="ECO:0007669"/>
    <property type="project" value="TreeGrafter"/>
</dbReference>
<evidence type="ECO:0000256" key="1">
    <source>
        <dbReference type="ARBA" id="ARBA00010790"/>
    </source>
</evidence>
<protein>
    <recommendedName>
        <fullName evidence="4">Glucose-methanol-choline oxidoreductase N-terminal domain-containing protein</fullName>
    </recommendedName>
</protein>
<dbReference type="InterPro" id="IPR012132">
    <property type="entry name" value="GMC_OxRdtase"/>
</dbReference>
<dbReference type="PANTHER" id="PTHR11552:SF115">
    <property type="entry name" value="DEHYDROGENASE XPTC-RELATED"/>
    <property type="match status" value="1"/>
</dbReference>
<gene>
    <name evidence="5" type="ORF">ZT3D7_G776</name>
</gene>
<feature type="domain" description="Glucose-methanol-choline oxidoreductase N-terminal" evidence="4">
    <location>
        <begin position="317"/>
        <end position="331"/>
    </location>
</feature>
<name>A0A1X7REH8_ZYMT9</name>
<feature type="signal peptide" evidence="3">
    <location>
        <begin position="1"/>
        <end position="22"/>
    </location>
</feature>